<protein>
    <submittedName>
        <fullName evidence="2">Uncharacterized protein</fullName>
    </submittedName>
</protein>
<organism evidence="2">
    <name type="scientific">uncultured Rubrobacteraceae bacterium</name>
    <dbReference type="NCBI Taxonomy" id="349277"/>
    <lineage>
        <taxon>Bacteria</taxon>
        <taxon>Bacillati</taxon>
        <taxon>Actinomycetota</taxon>
        <taxon>Rubrobacteria</taxon>
        <taxon>Rubrobacterales</taxon>
        <taxon>Rubrobacteraceae</taxon>
        <taxon>environmental samples</taxon>
    </lineage>
</organism>
<feature type="transmembrane region" description="Helical" evidence="1">
    <location>
        <begin position="101"/>
        <end position="126"/>
    </location>
</feature>
<feature type="transmembrane region" description="Helical" evidence="1">
    <location>
        <begin position="77"/>
        <end position="95"/>
    </location>
</feature>
<name>A0A6J4Q662_9ACTN</name>
<keyword evidence="1" id="KW-0472">Membrane</keyword>
<evidence type="ECO:0000313" key="2">
    <source>
        <dbReference type="EMBL" id="CAA9433973.1"/>
    </source>
</evidence>
<evidence type="ECO:0000256" key="1">
    <source>
        <dbReference type="SAM" id="Phobius"/>
    </source>
</evidence>
<dbReference type="AlphaFoldDB" id="A0A6J4Q662"/>
<gene>
    <name evidence="2" type="ORF">AVDCRST_MAG82-2325</name>
</gene>
<keyword evidence="1" id="KW-1133">Transmembrane helix</keyword>
<dbReference type="EMBL" id="CADCVA010000309">
    <property type="protein sequence ID" value="CAA9433973.1"/>
    <property type="molecule type" value="Genomic_DNA"/>
</dbReference>
<feature type="transmembrane region" description="Helical" evidence="1">
    <location>
        <begin position="51"/>
        <end position="70"/>
    </location>
</feature>
<reference evidence="2" key="1">
    <citation type="submission" date="2020-02" db="EMBL/GenBank/DDBJ databases">
        <authorList>
            <person name="Meier V. D."/>
        </authorList>
    </citation>
    <scope>NUCLEOTIDE SEQUENCE</scope>
    <source>
        <strain evidence="2">AVDCRST_MAG82</strain>
    </source>
</reference>
<sequence>MLRLVAIGLFGLMFLAEAGDIYGLVLTLADPVPAADRFGIAAGTEVVRSSILLLLALIVAAGALLALAGLLARRPAFFHRSALACALGYLLYGLYQVADGAFQVGSGIVVVAGLIYVLLGGIAYAVHRSVY</sequence>
<accession>A0A6J4Q662</accession>
<keyword evidence="1" id="KW-0812">Transmembrane</keyword>
<proteinExistence type="predicted"/>